<name>A0A174BEG2_9BACE</name>
<sequence>MERIWKKMIGALGFTLCMALAACSDYLDVSNEIAESLDLEAVFRNPAYTRQWHANLFNCISEYSCTGGNNASGFTNVWSSLCGETLISSGPSSRLMEAGYNSGNAPLHRWWVLYREIRDAFIFLKRVTPLGAVEDEQQLTEESVRRMKAEAKFLIAYSYFSLFELYGPVPLLTEEVDPESKDLNFPRATVDELVDYIDRLLEEVIQSGDLPPTLINAAIPDGNERYNLNEIVRPTRSAAIALRAKLWVYAASPLFNGGYAEALEVKNNDGEYLFPPYDPEKWKIAKKRLEEVLEDAEACGYRLYKVYQTDGSIDADRSVYEVFQAYNDEIIWATGRNYYHTGSQDGVMEENTTPRDLYKGWAHVCVTQESVDGFFMKDGLTIDDPGTGYDESGFTEVVNPCNDRKRTDKNIFTMYADREPRFYAAVTYEGKSWHIQPRFNYDWGAGFAKGEGSDNSVGDYPRNGYLLYKFKNRQIMYTGDYIKKWARPSILFRLADFYLYYAEVCNEIDPEDECVIDYLDKIRERAGLLGYRELAATGKKNIIGDRKLQRRAIQQERRVELFAEGQRFFDIRRWMICGEGEDADQRFVHGMNMNGERNRPLGTDQSFYRRTLIENRPWKRAMYLHPIPFDELQVNKKIVQNPLW</sequence>
<feature type="chain" id="PRO_5008018359" evidence="6">
    <location>
        <begin position="22"/>
        <end position="644"/>
    </location>
</feature>
<dbReference type="AlphaFoldDB" id="A0A174BEG2"/>
<feature type="domain" description="SusD-like N-terminal" evidence="8">
    <location>
        <begin position="84"/>
        <end position="246"/>
    </location>
</feature>
<accession>A0A174BEG2</accession>
<comment type="similarity">
    <text evidence="2">Belongs to the SusD family.</text>
</comment>
<keyword evidence="4" id="KW-0472">Membrane</keyword>
<dbReference type="InterPro" id="IPR033985">
    <property type="entry name" value="SusD-like_N"/>
</dbReference>
<dbReference type="InterPro" id="IPR011990">
    <property type="entry name" value="TPR-like_helical_dom_sf"/>
</dbReference>
<organism evidence="9 10">
    <name type="scientific">Bacteroides finegoldii</name>
    <dbReference type="NCBI Taxonomy" id="338188"/>
    <lineage>
        <taxon>Bacteria</taxon>
        <taxon>Pseudomonadati</taxon>
        <taxon>Bacteroidota</taxon>
        <taxon>Bacteroidia</taxon>
        <taxon>Bacteroidales</taxon>
        <taxon>Bacteroidaceae</taxon>
        <taxon>Bacteroides</taxon>
    </lineage>
</organism>
<keyword evidence="5" id="KW-0998">Cell outer membrane</keyword>
<evidence type="ECO:0000313" key="9">
    <source>
        <dbReference type="EMBL" id="CUN98018.1"/>
    </source>
</evidence>
<protein>
    <submittedName>
        <fullName evidence="9">Putative lipoprotein</fullName>
    </submittedName>
</protein>
<dbReference type="EMBL" id="CYZH01000005">
    <property type="protein sequence ID" value="CUN98018.1"/>
    <property type="molecule type" value="Genomic_DNA"/>
</dbReference>
<gene>
    <name evidence="9" type="ORF">ERS852397_01149</name>
</gene>
<evidence type="ECO:0000256" key="6">
    <source>
        <dbReference type="SAM" id="SignalP"/>
    </source>
</evidence>
<feature type="domain" description="RagB/SusD" evidence="7">
    <location>
        <begin position="329"/>
        <end position="644"/>
    </location>
</feature>
<evidence type="ECO:0000256" key="4">
    <source>
        <dbReference type="ARBA" id="ARBA00023136"/>
    </source>
</evidence>
<evidence type="ECO:0000256" key="1">
    <source>
        <dbReference type="ARBA" id="ARBA00004442"/>
    </source>
</evidence>
<comment type="subcellular location">
    <subcellularLocation>
        <location evidence="1">Cell outer membrane</location>
    </subcellularLocation>
</comment>
<evidence type="ECO:0000259" key="8">
    <source>
        <dbReference type="Pfam" id="PF14322"/>
    </source>
</evidence>
<dbReference type="InterPro" id="IPR012944">
    <property type="entry name" value="SusD_RagB_dom"/>
</dbReference>
<proteinExistence type="inferred from homology"/>
<evidence type="ECO:0000256" key="5">
    <source>
        <dbReference type="ARBA" id="ARBA00023237"/>
    </source>
</evidence>
<dbReference type="SUPFAM" id="SSF48452">
    <property type="entry name" value="TPR-like"/>
    <property type="match status" value="1"/>
</dbReference>
<dbReference type="PROSITE" id="PS51257">
    <property type="entry name" value="PROKAR_LIPOPROTEIN"/>
    <property type="match status" value="1"/>
</dbReference>
<dbReference type="STRING" id="338188.ERS852397_01149"/>
<feature type="signal peptide" evidence="6">
    <location>
        <begin position="1"/>
        <end position="21"/>
    </location>
</feature>
<dbReference type="GO" id="GO:0009279">
    <property type="term" value="C:cell outer membrane"/>
    <property type="evidence" value="ECO:0007669"/>
    <property type="project" value="UniProtKB-SubCell"/>
</dbReference>
<evidence type="ECO:0000256" key="3">
    <source>
        <dbReference type="ARBA" id="ARBA00022729"/>
    </source>
</evidence>
<keyword evidence="3 6" id="KW-0732">Signal</keyword>
<dbReference type="Gene3D" id="1.25.40.390">
    <property type="match status" value="1"/>
</dbReference>
<evidence type="ECO:0000256" key="2">
    <source>
        <dbReference type="ARBA" id="ARBA00006275"/>
    </source>
</evidence>
<keyword evidence="9" id="KW-0449">Lipoprotein</keyword>
<dbReference type="RefSeq" id="WP_055278669.1">
    <property type="nucleotide sequence ID" value="NZ_CABIXA010000005.1"/>
</dbReference>
<evidence type="ECO:0000259" key="7">
    <source>
        <dbReference type="Pfam" id="PF07980"/>
    </source>
</evidence>
<dbReference type="Pfam" id="PF14322">
    <property type="entry name" value="SusD-like_3"/>
    <property type="match status" value="1"/>
</dbReference>
<evidence type="ECO:0000313" key="10">
    <source>
        <dbReference type="Proteomes" id="UP000095517"/>
    </source>
</evidence>
<dbReference type="Pfam" id="PF07980">
    <property type="entry name" value="SusD_RagB"/>
    <property type="match status" value="1"/>
</dbReference>
<dbReference type="Proteomes" id="UP000095517">
    <property type="component" value="Unassembled WGS sequence"/>
</dbReference>
<reference evidence="9 10" key="1">
    <citation type="submission" date="2015-09" db="EMBL/GenBank/DDBJ databases">
        <authorList>
            <consortium name="Pathogen Informatics"/>
        </authorList>
    </citation>
    <scope>NUCLEOTIDE SEQUENCE [LARGE SCALE GENOMIC DNA]</scope>
    <source>
        <strain evidence="9 10">2789STDY5608840</strain>
    </source>
</reference>